<accession>A0A6A6FVK7</accession>
<dbReference type="Proteomes" id="UP000799539">
    <property type="component" value="Unassembled WGS sequence"/>
</dbReference>
<proteinExistence type="predicted"/>
<feature type="region of interest" description="Disordered" evidence="1">
    <location>
        <begin position="66"/>
        <end position="90"/>
    </location>
</feature>
<evidence type="ECO:0000256" key="1">
    <source>
        <dbReference type="SAM" id="MobiDB-lite"/>
    </source>
</evidence>
<name>A0A6A6FVK7_9PEZI</name>
<organism evidence="2 3">
    <name type="scientific">Cercospora zeae-maydis SCOH1-5</name>
    <dbReference type="NCBI Taxonomy" id="717836"/>
    <lineage>
        <taxon>Eukaryota</taxon>
        <taxon>Fungi</taxon>
        <taxon>Dikarya</taxon>
        <taxon>Ascomycota</taxon>
        <taxon>Pezizomycotina</taxon>
        <taxon>Dothideomycetes</taxon>
        <taxon>Dothideomycetidae</taxon>
        <taxon>Mycosphaerellales</taxon>
        <taxon>Mycosphaerellaceae</taxon>
        <taxon>Cercospora</taxon>
    </lineage>
</organism>
<sequence>MLAQVTRKLFNCHCGSCPQIQVTLKLKRNIFAEASWVKGNAKGHDVCERNLHGKIAARKDAIGSNAPVRRRYAKTNESDGRDSPVQTKKTRRISTTCTCWRSRKTGYYPAAGATARTLELADTSSDAQHHLAGGQRSKPLRLRAEDRYSIPTALMTSARVDVDLYEAAKGCDRGVLNSRIGTCKHTRRLIQGSRLLFDVVKDPACNTWSSAAW</sequence>
<dbReference type="AlphaFoldDB" id="A0A6A6FVK7"/>
<dbReference type="EMBL" id="ML992662">
    <property type="protein sequence ID" value="KAF2217374.1"/>
    <property type="molecule type" value="Genomic_DNA"/>
</dbReference>
<reference evidence="2" key="1">
    <citation type="journal article" date="2020" name="Stud. Mycol.">
        <title>101 Dothideomycetes genomes: a test case for predicting lifestyles and emergence of pathogens.</title>
        <authorList>
            <person name="Haridas S."/>
            <person name="Albert R."/>
            <person name="Binder M."/>
            <person name="Bloem J."/>
            <person name="Labutti K."/>
            <person name="Salamov A."/>
            <person name="Andreopoulos B."/>
            <person name="Baker S."/>
            <person name="Barry K."/>
            <person name="Bills G."/>
            <person name="Bluhm B."/>
            <person name="Cannon C."/>
            <person name="Castanera R."/>
            <person name="Culley D."/>
            <person name="Daum C."/>
            <person name="Ezra D."/>
            <person name="Gonzalez J."/>
            <person name="Henrissat B."/>
            <person name="Kuo A."/>
            <person name="Liang C."/>
            <person name="Lipzen A."/>
            <person name="Lutzoni F."/>
            <person name="Magnuson J."/>
            <person name="Mondo S."/>
            <person name="Nolan M."/>
            <person name="Ohm R."/>
            <person name="Pangilinan J."/>
            <person name="Park H.-J."/>
            <person name="Ramirez L."/>
            <person name="Alfaro M."/>
            <person name="Sun H."/>
            <person name="Tritt A."/>
            <person name="Yoshinaga Y."/>
            <person name="Zwiers L.-H."/>
            <person name="Turgeon B."/>
            <person name="Goodwin S."/>
            <person name="Spatafora J."/>
            <person name="Crous P."/>
            <person name="Grigoriev I."/>
        </authorList>
    </citation>
    <scope>NUCLEOTIDE SEQUENCE</scope>
    <source>
        <strain evidence="2">SCOH1-5</strain>
    </source>
</reference>
<keyword evidence="3" id="KW-1185">Reference proteome</keyword>
<evidence type="ECO:0000313" key="2">
    <source>
        <dbReference type="EMBL" id="KAF2217374.1"/>
    </source>
</evidence>
<evidence type="ECO:0000313" key="3">
    <source>
        <dbReference type="Proteomes" id="UP000799539"/>
    </source>
</evidence>
<protein>
    <submittedName>
        <fullName evidence="2">Uncharacterized protein</fullName>
    </submittedName>
</protein>
<gene>
    <name evidence="2" type="ORF">CERZMDRAFT_80150</name>
</gene>